<gene>
    <name evidence="1" type="ORF">SAMN05192560_1816</name>
</gene>
<protein>
    <submittedName>
        <fullName evidence="1">Uncharacterized protein</fullName>
    </submittedName>
</protein>
<organism evidence="1 2">
    <name type="scientific">Methylobacillus rhizosphaerae</name>
    <dbReference type="NCBI Taxonomy" id="551994"/>
    <lineage>
        <taxon>Bacteria</taxon>
        <taxon>Pseudomonadati</taxon>
        <taxon>Pseudomonadota</taxon>
        <taxon>Betaproteobacteria</taxon>
        <taxon>Nitrosomonadales</taxon>
        <taxon>Methylophilaceae</taxon>
        <taxon>Methylobacillus</taxon>
    </lineage>
</organism>
<proteinExistence type="predicted"/>
<name>A0A239AD32_9PROT</name>
<evidence type="ECO:0000313" key="2">
    <source>
        <dbReference type="Proteomes" id="UP000198305"/>
    </source>
</evidence>
<reference evidence="2" key="1">
    <citation type="submission" date="2017-06" db="EMBL/GenBank/DDBJ databases">
        <authorList>
            <person name="Varghese N."/>
            <person name="Submissions S."/>
        </authorList>
    </citation>
    <scope>NUCLEOTIDE SEQUENCE [LARGE SCALE GENOMIC DNA]</scope>
    <source>
        <strain evidence="2">Ca-68</strain>
    </source>
</reference>
<dbReference type="OrthoDB" id="9553848at2"/>
<keyword evidence="2" id="KW-1185">Reference proteome</keyword>
<dbReference type="RefSeq" id="WP_089375903.1">
    <property type="nucleotide sequence ID" value="NZ_FZOA01000007.1"/>
</dbReference>
<dbReference type="EMBL" id="FZOA01000007">
    <property type="protein sequence ID" value="SNR93282.1"/>
    <property type="molecule type" value="Genomic_DNA"/>
</dbReference>
<evidence type="ECO:0000313" key="1">
    <source>
        <dbReference type="EMBL" id="SNR93282.1"/>
    </source>
</evidence>
<accession>A0A239AD32</accession>
<dbReference type="AlphaFoldDB" id="A0A239AD32"/>
<dbReference type="Proteomes" id="UP000198305">
    <property type="component" value="Unassembled WGS sequence"/>
</dbReference>
<sequence length="77" mass="8979">MSYTKEIFSHELEVFLVGDELDHSRIAEWAYATKLKHVRGIDRDVDQWLEELGAMDMGEEFKLSLAELQRLVAIARQ</sequence>